<feature type="domain" description="CoA-binding" evidence="1">
    <location>
        <begin position="19"/>
        <end position="115"/>
    </location>
</feature>
<protein>
    <submittedName>
        <fullName evidence="2">CoA-binding protein</fullName>
    </submittedName>
</protein>
<dbReference type="InterPro" id="IPR036291">
    <property type="entry name" value="NAD(P)-bd_dom_sf"/>
</dbReference>
<dbReference type="PANTHER" id="PTHR33303">
    <property type="entry name" value="CYTOPLASMIC PROTEIN-RELATED"/>
    <property type="match status" value="1"/>
</dbReference>
<dbReference type="Gene3D" id="3.40.50.720">
    <property type="entry name" value="NAD(P)-binding Rossmann-like Domain"/>
    <property type="match status" value="1"/>
</dbReference>
<dbReference type="SMART" id="SM00881">
    <property type="entry name" value="CoA_binding"/>
    <property type="match status" value="1"/>
</dbReference>
<proteinExistence type="predicted"/>
<name>A0ABQ2XZI5_9BURK</name>
<dbReference type="Proteomes" id="UP000653343">
    <property type="component" value="Unassembled WGS sequence"/>
</dbReference>
<sequence length="155" mass="16433">MSDHIRHCRTSPDPVLCCLQRAVTIAVVGFSANPERPSHYVAAYLADQGYKVIPVNPGLAGQVWRGQIIVADLVAAFAEGPVDIVDVFRQPDAVPAITDAAIACGGGCLWLQSGIVHAAAAEAARAAGMLVVMDACLMVEHRLRAAQIRNNRSHV</sequence>
<reference evidence="3" key="1">
    <citation type="journal article" date="2019" name="Int. J. Syst. Evol. Microbiol.">
        <title>The Global Catalogue of Microorganisms (GCM) 10K type strain sequencing project: providing services to taxonomists for standard genome sequencing and annotation.</title>
        <authorList>
            <consortium name="The Broad Institute Genomics Platform"/>
            <consortium name="The Broad Institute Genome Sequencing Center for Infectious Disease"/>
            <person name="Wu L."/>
            <person name="Ma J."/>
        </authorList>
    </citation>
    <scope>NUCLEOTIDE SEQUENCE [LARGE SCALE GENOMIC DNA]</scope>
    <source>
        <strain evidence="3">KCTC 23917</strain>
    </source>
</reference>
<evidence type="ECO:0000313" key="3">
    <source>
        <dbReference type="Proteomes" id="UP000653343"/>
    </source>
</evidence>
<dbReference type="SUPFAM" id="SSF51735">
    <property type="entry name" value="NAD(P)-binding Rossmann-fold domains"/>
    <property type="match status" value="1"/>
</dbReference>
<dbReference type="InterPro" id="IPR003781">
    <property type="entry name" value="CoA-bd"/>
</dbReference>
<evidence type="ECO:0000259" key="1">
    <source>
        <dbReference type="SMART" id="SM00881"/>
    </source>
</evidence>
<keyword evidence="3" id="KW-1185">Reference proteome</keyword>
<dbReference type="RefSeq" id="WP_189356621.1">
    <property type="nucleotide sequence ID" value="NZ_BMYU01000003.1"/>
</dbReference>
<evidence type="ECO:0000313" key="2">
    <source>
        <dbReference type="EMBL" id="GGX39086.1"/>
    </source>
</evidence>
<organism evidence="2 3">
    <name type="scientific">Undibacterium squillarum</name>
    <dbReference type="NCBI Taxonomy" id="1131567"/>
    <lineage>
        <taxon>Bacteria</taxon>
        <taxon>Pseudomonadati</taxon>
        <taxon>Pseudomonadota</taxon>
        <taxon>Betaproteobacteria</taxon>
        <taxon>Burkholderiales</taxon>
        <taxon>Oxalobacteraceae</taxon>
        <taxon>Undibacterium</taxon>
    </lineage>
</organism>
<dbReference type="Pfam" id="PF13380">
    <property type="entry name" value="CoA_binding_2"/>
    <property type="match status" value="1"/>
</dbReference>
<gene>
    <name evidence="2" type="ORF">GCM10010946_16830</name>
</gene>
<comment type="caution">
    <text evidence="2">The sequence shown here is derived from an EMBL/GenBank/DDBJ whole genome shotgun (WGS) entry which is preliminary data.</text>
</comment>
<dbReference type="PANTHER" id="PTHR33303:SF2">
    <property type="entry name" value="COA-BINDING DOMAIN-CONTAINING PROTEIN"/>
    <property type="match status" value="1"/>
</dbReference>
<accession>A0ABQ2XZI5</accession>
<dbReference type="EMBL" id="BMYU01000003">
    <property type="protein sequence ID" value="GGX39086.1"/>
    <property type="molecule type" value="Genomic_DNA"/>
</dbReference>